<dbReference type="NCBIfam" id="NF006757">
    <property type="entry name" value="PRK09277.1"/>
    <property type="match status" value="1"/>
</dbReference>
<gene>
    <name evidence="12" type="ORF">C7460_104235</name>
</gene>
<dbReference type="Gene3D" id="3.20.19.10">
    <property type="entry name" value="Aconitase, domain 4"/>
    <property type="match status" value="1"/>
</dbReference>
<dbReference type="GO" id="GO:0003994">
    <property type="term" value="F:aconitate hydratase activity"/>
    <property type="evidence" value="ECO:0007669"/>
    <property type="project" value="UniProtKB-EC"/>
</dbReference>
<name>A0A3D9L5A0_MARFU</name>
<dbReference type="NCBIfam" id="NF009520">
    <property type="entry name" value="PRK12881.1"/>
    <property type="match status" value="1"/>
</dbReference>
<keyword evidence="4" id="KW-0479">Metal-binding</keyword>
<evidence type="ECO:0000313" key="13">
    <source>
        <dbReference type="Proteomes" id="UP000256779"/>
    </source>
</evidence>
<dbReference type="CDD" id="cd01586">
    <property type="entry name" value="AcnA_IRP"/>
    <property type="match status" value="1"/>
</dbReference>
<dbReference type="FunFam" id="3.20.19.10:FF:000001">
    <property type="entry name" value="Aconitate hydratase"/>
    <property type="match status" value="1"/>
</dbReference>
<dbReference type="InterPro" id="IPR036008">
    <property type="entry name" value="Aconitase_4Fe-4S_dom"/>
</dbReference>
<evidence type="ECO:0000256" key="8">
    <source>
        <dbReference type="ARBA" id="ARBA00023501"/>
    </source>
</evidence>
<evidence type="ECO:0000256" key="1">
    <source>
        <dbReference type="ARBA" id="ARBA00001966"/>
    </source>
</evidence>
<accession>A0A3D9L5A0</accession>
<dbReference type="NCBIfam" id="TIGR01341">
    <property type="entry name" value="aconitase_1"/>
    <property type="match status" value="1"/>
</dbReference>
<keyword evidence="9" id="KW-0004">4Fe-4S</keyword>
<dbReference type="SUPFAM" id="SSF53732">
    <property type="entry name" value="Aconitase iron-sulfur domain"/>
    <property type="match status" value="1"/>
</dbReference>
<sequence length="960" mass="107373">MDYWSFWRLLKNILILWNTMRYDRFISVSINEKHQNRLLSNISTTLTEETMPQDFFNIEKELNTPLGTHKYFSLRELSKKRPEVKKLPYAVRILLENAIRNYDDFAVTEEHLETLLNWHQTAGEKDIPYTPARVLMQDFTGVPAVVDIASIRSEVARKGKDTAKTNPVVPADMVIDHSVMVEFFGTQSSYRKNVDLEYERNEERYKLLKWGQQAFSNFGVVPPGMGICHQVNLEYLAKGVIERDGYLFPDTLVGTDSHTPMVNGIGVLGWGVGGIEAEAAMLGQPIYMILPQVIGLKLTGKMREGATSTDLVLTVTRLLRDYGVVGKMVEIFGPGLEHLTVPDRGTISNMSPEFGCTDTHWPIDDQTLAYMLKTNRPKEHVDMVEAYAKENLFWRNPEDEIAYTDVIELDLSTVEPTISGPKRPQDKILLRDAKEQVISLLKESHSRTYIPIQDRTGSWAYEGGQPAEEVKVETGIKSIPMKRGDLQYNLSDGAVVIAAITSCTNTSNPSVMIGAGLVAKKAIERGLNVKPWVKTSLAPGSRVVTDYLTKSQLLPYLEALKFHTVGYGCTTCIGNSGDMMPEVQKAVIENDLVVCSALSGNRNFEARIHPNIKMNFLASPMLVVAYAIAGRMDFDMNNEPLGMDSNGENVYLKDIWPSQAEINEIMDVVVTPEDYKRTYETIFDGDEAWQTLEAPKGNIYEWDENSTYIQEAPFFKNISEEVPEPEDIKGAKVLLQLGDMVTTDHISPAGKFLPEHPAGQYLTEHGVAQKDFNSYGSRRGNHEVMMRGTFANVRIKNKLASKEGGWTLYHPTGEEMTVFDAAMKYQQDNTPLVVIGGKEYGSGSSRDWAAKGTTLLGVKAVITESYERIHRSNLVGMGVLPLQFMEGESQDTLGLEGNETFDITGLGDLTPGKEVDVTATKPGGDQIEFKAKVRLDSGVDVEYYKHGGILHYVLRNFLKD</sequence>
<feature type="domain" description="Aconitase A/isopropylmalate dehydratase small subunit swivel" evidence="11">
    <location>
        <begin position="760"/>
        <end position="886"/>
    </location>
</feature>
<keyword evidence="7 9" id="KW-0456">Lyase</keyword>
<dbReference type="PROSITE" id="PS00450">
    <property type="entry name" value="ACONITASE_1"/>
    <property type="match status" value="1"/>
</dbReference>
<dbReference type="GO" id="GO:0046872">
    <property type="term" value="F:metal ion binding"/>
    <property type="evidence" value="ECO:0007669"/>
    <property type="project" value="UniProtKB-KW"/>
</dbReference>
<evidence type="ECO:0000256" key="4">
    <source>
        <dbReference type="ARBA" id="ARBA00022723"/>
    </source>
</evidence>
<dbReference type="InterPro" id="IPR015928">
    <property type="entry name" value="Aconitase/3IPM_dehydase_swvl"/>
</dbReference>
<keyword evidence="6 9" id="KW-0411">Iron-sulfur</keyword>
<comment type="caution">
    <text evidence="12">The sequence shown here is derived from an EMBL/GenBank/DDBJ whole genome shotgun (WGS) entry which is preliminary data.</text>
</comment>
<dbReference type="Gene3D" id="6.10.190.10">
    <property type="match status" value="1"/>
</dbReference>
<dbReference type="PANTHER" id="PTHR11670">
    <property type="entry name" value="ACONITASE/IRON-RESPONSIVE ELEMENT FAMILY MEMBER"/>
    <property type="match status" value="1"/>
</dbReference>
<dbReference type="InterPro" id="IPR044137">
    <property type="entry name" value="AcnA_IRP_Swivel"/>
</dbReference>
<dbReference type="Gene3D" id="3.30.499.10">
    <property type="entry name" value="Aconitase, domain 3"/>
    <property type="match status" value="2"/>
</dbReference>
<evidence type="ECO:0000259" key="10">
    <source>
        <dbReference type="Pfam" id="PF00330"/>
    </source>
</evidence>
<evidence type="ECO:0000256" key="7">
    <source>
        <dbReference type="ARBA" id="ARBA00023239"/>
    </source>
</evidence>
<dbReference type="CDD" id="cd01580">
    <property type="entry name" value="AcnA_IRP_Swivel"/>
    <property type="match status" value="1"/>
</dbReference>
<dbReference type="GO" id="GO:0006099">
    <property type="term" value="P:tricarboxylic acid cycle"/>
    <property type="evidence" value="ECO:0007669"/>
    <property type="project" value="UniProtKB-UniPathway"/>
</dbReference>
<dbReference type="SUPFAM" id="SSF52016">
    <property type="entry name" value="LeuD/IlvD-like"/>
    <property type="match status" value="1"/>
</dbReference>
<comment type="function">
    <text evidence="9">Catalyzes the isomerization of citrate to isocitrate via cis-aconitate.</text>
</comment>
<evidence type="ECO:0000256" key="9">
    <source>
        <dbReference type="RuleBase" id="RU361275"/>
    </source>
</evidence>
<protein>
    <recommendedName>
        <fullName evidence="9">Aconitate hydratase</fullName>
        <shortName evidence="9">Aconitase</shortName>
        <ecNumber evidence="9">4.2.1.3</ecNumber>
    </recommendedName>
</protein>
<keyword evidence="5 9" id="KW-0408">Iron</keyword>
<comment type="cofactor">
    <cofactor evidence="1">
        <name>[4Fe-4S] cluster</name>
        <dbReference type="ChEBI" id="CHEBI:49883"/>
    </cofactor>
</comment>
<reference evidence="12 13" key="1">
    <citation type="submission" date="2018-07" db="EMBL/GenBank/DDBJ databases">
        <title>Genomic Encyclopedia of Type Strains, Phase IV (KMG-IV): sequencing the most valuable type-strain genomes for metagenomic binning, comparative biology and taxonomic classification.</title>
        <authorList>
            <person name="Goeker M."/>
        </authorList>
    </citation>
    <scope>NUCLEOTIDE SEQUENCE [LARGE SCALE GENOMIC DNA]</scope>
    <source>
        <strain evidence="12 13">DSM 4134</strain>
    </source>
</reference>
<dbReference type="InterPro" id="IPR000573">
    <property type="entry name" value="AconitaseA/IPMdHydase_ssu_swvl"/>
</dbReference>
<evidence type="ECO:0000256" key="5">
    <source>
        <dbReference type="ARBA" id="ARBA00023004"/>
    </source>
</evidence>
<dbReference type="InterPro" id="IPR001030">
    <property type="entry name" value="Acoase/IPM_deHydtase_lsu_aba"/>
</dbReference>
<proteinExistence type="inferred from homology"/>
<evidence type="ECO:0000313" key="12">
    <source>
        <dbReference type="EMBL" id="REE01215.1"/>
    </source>
</evidence>
<dbReference type="InterPro" id="IPR015931">
    <property type="entry name" value="Acnase/IPM_dHydase_lsu_aba_1/3"/>
</dbReference>
<evidence type="ECO:0000259" key="11">
    <source>
        <dbReference type="Pfam" id="PF00694"/>
    </source>
</evidence>
<dbReference type="PRINTS" id="PR00415">
    <property type="entry name" value="ACONITASE"/>
</dbReference>
<dbReference type="InterPro" id="IPR006249">
    <property type="entry name" value="Aconitase/IRP2"/>
</dbReference>
<feature type="domain" description="Aconitase/3-isopropylmalate dehydratase large subunit alpha/beta/alpha" evidence="10">
    <location>
        <begin position="118"/>
        <end position="630"/>
    </location>
</feature>
<evidence type="ECO:0000256" key="3">
    <source>
        <dbReference type="ARBA" id="ARBA00007185"/>
    </source>
</evidence>
<comment type="similarity">
    <text evidence="3 9">Belongs to the aconitase/IPM isomerase family.</text>
</comment>
<comment type="pathway">
    <text evidence="2">Carbohydrate metabolism; tricarboxylic acid cycle; isocitrate from oxaloacetate: step 2/2.</text>
</comment>
<dbReference type="GO" id="GO:0051539">
    <property type="term" value="F:4 iron, 4 sulfur cluster binding"/>
    <property type="evidence" value="ECO:0007669"/>
    <property type="project" value="UniProtKB-KW"/>
</dbReference>
<evidence type="ECO:0000256" key="2">
    <source>
        <dbReference type="ARBA" id="ARBA00004717"/>
    </source>
</evidence>
<keyword evidence="13" id="KW-1185">Reference proteome</keyword>
<dbReference type="EMBL" id="QREG01000004">
    <property type="protein sequence ID" value="REE01215.1"/>
    <property type="molecule type" value="Genomic_DNA"/>
</dbReference>
<dbReference type="Proteomes" id="UP000256779">
    <property type="component" value="Unassembled WGS sequence"/>
</dbReference>
<dbReference type="FunFam" id="3.30.499.10:FF:000002">
    <property type="entry name" value="Aconitate hydratase"/>
    <property type="match status" value="1"/>
</dbReference>
<dbReference type="EC" id="4.2.1.3" evidence="9"/>
<dbReference type="Pfam" id="PF00330">
    <property type="entry name" value="Aconitase"/>
    <property type="match status" value="1"/>
</dbReference>
<evidence type="ECO:0000256" key="6">
    <source>
        <dbReference type="ARBA" id="ARBA00023014"/>
    </source>
</evidence>
<comment type="catalytic activity">
    <reaction evidence="8 9">
        <text>citrate = D-threo-isocitrate</text>
        <dbReference type="Rhea" id="RHEA:10336"/>
        <dbReference type="ChEBI" id="CHEBI:15562"/>
        <dbReference type="ChEBI" id="CHEBI:16947"/>
        <dbReference type="EC" id="4.2.1.3"/>
    </reaction>
</comment>
<dbReference type="Pfam" id="PF00694">
    <property type="entry name" value="Aconitase_C"/>
    <property type="match status" value="1"/>
</dbReference>
<dbReference type="InterPro" id="IPR018136">
    <property type="entry name" value="Aconitase_4Fe-4S_BS"/>
</dbReference>
<dbReference type="UniPathway" id="UPA00223">
    <property type="reaction ID" value="UER00718"/>
</dbReference>
<dbReference type="AlphaFoldDB" id="A0A3D9L5A0"/>
<organism evidence="12 13">
    <name type="scientific">Marinoscillum furvescens DSM 4134</name>
    <dbReference type="NCBI Taxonomy" id="1122208"/>
    <lineage>
        <taxon>Bacteria</taxon>
        <taxon>Pseudomonadati</taxon>
        <taxon>Bacteroidota</taxon>
        <taxon>Cytophagia</taxon>
        <taxon>Cytophagales</taxon>
        <taxon>Reichenbachiellaceae</taxon>
        <taxon>Marinoscillum</taxon>
    </lineage>
</organism>